<keyword evidence="5 7" id="KW-0411">Iron-sulfur</keyword>
<keyword evidence="6 7" id="KW-0414">Isoprene biosynthesis</keyword>
<comment type="cofactor">
    <cofactor evidence="7">
        <name>[4Fe-4S] cluster</name>
        <dbReference type="ChEBI" id="CHEBI:49883"/>
    </cofactor>
    <text evidence="7">Binds 1 [4Fe-4S] cluster.</text>
</comment>
<evidence type="ECO:0000259" key="9">
    <source>
        <dbReference type="Pfam" id="PF26540"/>
    </source>
</evidence>
<gene>
    <name evidence="7 10" type="primary">ispG</name>
    <name evidence="10" type="synonym">gcpE</name>
    <name evidence="10" type="ORF">H9784_06875</name>
</gene>
<dbReference type="PANTHER" id="PTHR30454">
    <property type="entry name" value="4-HYDROXY-3-METHYLBUT-2-EN-1-YL DIPHOSPHATE SYNTHASE"/>
    <property type="match status" value="1"/>
</dbReference>
<dbReference type="HAMAP" id="MF_00159">
    <property type="entry name" value="IspG"/>
    <property type="match status" value="1"/>
</dbReference>
<dbReference type="InterPro" id="IPR004588">
    <property type="entry name" value="IspG_bac-typ"/>
</dbReference>
<evidence type="ECO:0000256" key="2">
    <source>
        <dbReference type="ARBA" id="ARBA00022723"/>
    </source>
</evidence>
<comment type="catalytic activity">
    <reaction evidence="7">
        <text>(2E)-4-hydroxy-3-methylbut-2-enyl diphosphate + oxidized [flavodoxin] + H2O + 2 H(+) = 2-C-methyl-D-erythritol 2,4-cyclic diphosphate + reduced [flavodoxin]</text>
        <dbReference type="Rhea" id="RHEA:43604"/>
        <dbReference type="Rhea" id="RHEA-COMP:10622"/>
        <dbReference type="Rhea" id="RHEA-COMP:10623"/>
        <dbReference type="ChEBI" id="CHEBI:15377"/>
        <dbReference type="ChEBI" id="CHEBI:15378"/>
        <dbReference type="ChEBI" id="CHEBI:57618"/>
        <dbReference type="ChEBI" id="CHEBI:58210"/>
        <dbReference type="ChEBI" id="CHEBI:58483"/>
        <dbReference type="ChEBI" id="CHEBI:128753"/>
        <dbReference type="EC" id="1.17.7.3"/>
    </reaction>
</comment>
<dbReference type="InterPro" id="IPR058579">
    <property type="entry name" value="IspG_C"/>
</dbReference>
<keyword evidence="2 7" id="KW-0479">Metal-binding</keyword>
<proteinExistence type="inferred from homology"/>
<comment type="similarity">
    <text evidence="7">Belongs to the IspG family.</text>
</comment>
<dbReference type="GO" id="GO:0016114">
    <property type="term" value="P:terpenoid biosynthetic process"/>
    <property type="evidence" value="ECO:0007669"/>
    <property type="project" value="InterPro"/>
</dbReference>
<feature type="binding site" evidence="7">
    <location>
        <position position="300"/>
    </location>
    <ligand>
        <name>[4Fe-4S] cluster</name>
        <dbReference type="ChEBI" id="CHEBI:49883"/>
    </ligand>
</feature>
<evidence type="ECO:0000313" key="11">
    <source>
        <dbReference type="Proteomes" id="UP000823821"/>
    </source>
</evidence>
<dbReference type="InterPro" id="IPR058578">
    <property type="entry name" value="IspG_TIM"/>
</dbReference>
<keyword evidence="4 7" id="KW-0408">Iron</keyword>
<dbReference type="NCBIfam" id="TIGR00612">
    <property type="entry name" value="ispG_gcpE"/>
    <property type="match status" value="1"/>
</dbReference>
<dbReference type="InterPro" id="IPR016425">
    <property type="entry name" value="IspG_bac"/>
</dbReference>
<dbReference type="GO" id="GO:0005506">
    <property type="term" value="F:iron ion binding"/>
    <property type="evidence" value="ECO:0007669"/>
    <property type="project" value="InterPro"/>
</dbReference>
<evidence type="ECO:0000256" key="5">
    <source>
        <dbReference type="ARBA" id="ARBA00023014"/>
    </source>
</evidence>
<evidence type="ECO:0000256" key="3">
    <source>
        <dbReference type="ARBA" id="ARBA00023002"/>
    </source>
</evidence>
<evidence type="ECO:0000259" key="8">
    <source>
        <dbReference type="Pfam" id="PF04551"/>
    </source>
</evidence>
<dbReference type="AlphaFoldDB" id="A0A9D2KQ01"/>
<dbReference type="InterPro" id="IPR011005">
    <property type="entry name" value="Dihydropteroate_synth-like_sf"/>
</dbReference>
<reference evidence="10" key="2">
    <citation type="submission" date="2021-04" db="EMBL/GenBank/DDBJ databases">
        <authorList>
            <person name="Gilroy R."/>
        </authorList>
    </citation>
    <scope>NUCLEOTIDE SEQUENCE</scope>
    <source>
        <strain evidence="10">5032</strain>
    </source>
</reference>
<dbReference type="GO" id="GO:0046429">
    <property type="term" value="F:4-hydroxy-3-methylbut-2-en-1-yl diphosphate synthase activity (ferredoxin)"/>
    <property type="evidence" value="ECO:0007669"/>
    <property type="project" value="UniProtKB-UniRule"/>
</dbReference>
<organism evidence="10 11">
    <name type="scientific">Candidatus Desulfovibrio intestinavium</name>
    <dbReference type="NCBI Taxonomy" id="2838534"/>
    <lineage>
        <taxon>Bacteria</taxon>
        <taxon>Pseudomonadati</taxon>
        <taxon>Thermodesulfobacteriota</taxon>
        <taxon>Desulfovibrionia</taxon>
        <taxon>Desulfovibrionales</taxon>
        <taxon>Desulfovibrionaceae</taxon>
        <taxon>Desulfovibrio</taxon>
    </lineage>
</organism>
<dbReference type="EMBL" id="DWZD01000040">
    <property type="protein sequence ID" value="HJA79272.1"/>
    <property type="molecule type" value="Genomic_DNA"/>
</dbReference>
<reference evidence="10" key="1">
    <citation type="journal article" date="2021" name="PeerJ">
        <title>Extensive microbial diversity within the chicken gut microbiome revealed by metagenomics and culture.</title>
        <authorList>
            <person name="Gilroy R."/>
            <person name="Ravi A."/>
            <person name="Getino M."/>
            <person name="Pursley I."/>
            <person name="Horton D.L."/>
            <person name="Alikhan N.F."/>
            <person name="Baker D."/>
            <person name="Gharbi K."/>
            <person name="Hall N."/>
            <person name="Watson M."/>
            <person name="Adriaenssens E.M."/>
            <person name="Foster-Nyarko E."/>
            <person name="Jarju S."/>
            <person name="Secka A."/>
            <person name="Antonio M."/>
            <person name="Oren A."/>
            <person name="Chaudhuri R.R."/>
            <person name="La Ragione R."/>
            <person name="Hildebrand F."/>
            <person name="Pallen M.J."/>
        </authorList>
    </citation>
    <scope>NUCLEOTIDE SEQUENCE</scope>
    <source>
        <strain evidence="10">5032</strain>
    </source>
</reference>
<evidence type="ECO:0000256" key="1">
    <source>
        <dbReference type="ARBA" id="ARBA00022485"/>
    </source>
</evidence>
<comment type="pathway">
    <text evidence="7">Isoprenoid biosynthesis; isopentenyl diphosphate biosynthesis via DXP pathway; isopentenyl diphosphate from 1-deoxy-D-xylulose 5-phosphate: step 5/6.</text>
</comment>
<dbReference type="Gene3D" id="3.30.413.10">
    <property type="entry name" value="Sulfite Reductase Hemoprotein, domain 1"/>
    <property type="match status" value="1"/>
</dbReference>
<dbReference type="EC" id="1.17.7.3" evidence="7"/>
<comment type="function">
    <text evidence="7">Converts 2C-methyl-D-erythritol 2,4-cyclodiphosphate (ME-2,4cPP) into 1-hydroxy-2-methyl-2-(E)-butenyl 4-diphosphate.</text>
</comment>
<dbReference type="Pfam" id="PF04551">
    <property type="entry name" value="GcpE"/>
    <property type="match status" value="1"/>
</dbReference>
<feature type="domain" description="IspG C-terminal" evidence="9">
    <location>
        <begin position="261"/>
        <end position="348"/>
    </location>
</feature>
<dbReference type="InterPro" id="IPR045854">
    <property type="entry name" value="NO2/SO3_Rdtase_4Fe4S_sf"/>
</dbReference>
<keyword evidence="3 7" id="KW-0560">Oxidoreductase</keyword>
<sequence length="358" mass="37831">MIRRRKTRSLRLGGLPIGGDAPIAVQSMTNTDTRDVAATLAQIAALARRGCEAVRLAVPDERAAAALRAIREASPVPLIADIHFDYRLALAALEAGLEGLRINPGNIGPRAHVDAVVDAARAHGAVIRVGVNSGSVEKGLLAKYGGPCPQAMVESALGHVRLLEARGFYDTKISLKSSSVPDTLEAYRLLSEACDYPLHIGITEAGGLLRGTVKSAVGLGILLHEGIGDTLRVSLTADPVEEVSVAYEILRALGLRRRGPEIISCPTCGRTEIDLFGLARAVEEHLAESTADIKVAVMGCVVNGPGEAREADLGLAGGRDKGIIFRKGQVIRSVRGQDALLTAFLEELQLLLKEKESA</sequence>
<feature type="binding site" evidence="7">
    <location>
        <position position="307"/>
    </location>
    <ligand>
        <name>[4Fe-4S] cluster</name>
        <dbReference type="ChEBI" id="CHEBI:49883"/>
    </ligand>
</feature>
<dbReference type="PIRSF" id="PIRSF004640">
    <property type="entry name" value="IspG"/>
    <property type="match status" value="1"/>
</dbReference>
<evidence type="ECO:0000256" key="7">
    <source>
        <dbReference type="HAMAP-Rule" id="MF_00159"/>
    </source>
</evidence>
<dbReference type="PANTHER" id="PTHR30454:SF0">
    <property type="entry name" value="4-HYDROXY-3-METHYLBUT-2-EN-1-YL DIPHOSPHATE SYNTHASE (FERREDOXIN), CHLOROPLASTIC"/>
    <property type="match status" value="1"/>
</dbReference>
<keyword evidence="1 7" id="KW-0004">4Fe-4S</keyword>
<comment type="caution">
    <text evidence="10">The sequence shown here is derived from an EMBL/GenBank/DDBJ whole genome shotgun (WGS) entry which is preliminary data.</text>
</comment>
<feature type="binding site" evidence="7">
    <location>
        <position position="268"/>
    </location>
    <ligand>
        <name>[4Fe-4S] cluster</name>
        <dbReference type="ChEBI" id="CHEBI:49883"/>
    </ligand>
</feature>
<protein>
    <recommendedName>
        <fullName evidence="7">4-hydroxy-3-methylbut-2-en-1-yl diphosphate synthase (flavodoxin)</fullName>
        <ecNumber evidence="7">1.17.7.3</ecNumber>
    </recommendedName>
    <alternativeName>
        <fullName evidence="7">1-hydroxy-2-methyl-2-(E)-butenyl 4-diphosphate synthase</fullName>
    </alternativeName>
</protein>
<feature type="domain" description="IspG TIM-barrel" evidence="8">
    <location>
        <begin position="7"/>
        <end position="247"/>
    </location>
</feature>
<dbReference type="SUPFAM" id="SSF51717">
    <property type="entry name" value="Dihydropteroate synthetase-like"/>
    <property type="match status" value="1"/>
</dbReference>
<dbReference type="Pfam" id="PF26540">
    <property type="entry name" value="GcpE_C"/>
    <property type="match status" value="1"/>
</dbReference>
<evidence type="ECO:0000313" key="10">
    <source>
        <dbReference type="EMBL" id="HJA79272.1"/>
    </source>
</evidence>
<evidence type="ECO:0000256" key="4">
    <source>
        <dbReference type="ARBA" id="ARBA00023004"/>
    </source>
</evidence>
<dbReference type="GO" id="GO:0141197">
    <property type="term" value="F:4-hydroxy-3-methylbut-2-enyl-diphosphate synthase activity (flavodoxin)"/>
    <property type="evidence" value="ECO:0007669"/>
    <property type="project" value="UniProtKB-EC"/>
</dbReference>
<name>A0A9D2KQ01_9BACT</name>
<dbReference type="GO" id="GO:0019288">
    <property type="term" value="P:isopentenyl diphosphate biosynthetic process, methylerythritol 4-phosphate pathway"/>
    <property type="evidence" value="ECO:0007669"/>
    <property type="project" value="UniProtKB-UniRule"/>
</dbReference>
<dbReference type="GO" id="GO:0051539">
    <property type="term" value="F:4 iron, 4 sulfur cluster binding"/>
    <property type="evidence" value="ECO:0007669"/>
    <property type="project" value="UniProtKB-UniRule"/>
</dbReference>
<dbReference type="FunFam" id="3.20.20.20:FF:000001">
    <property type="entry name" value="4-hydroxy-3-methylbut-2-en-1-yl diphosphate synthase (flavodoxin)"/>
    <property type="match status" value="1"/>
</dbReference>
<dbReference type="SUPFAM" id="SSF56014">
    <property type="entry name" value="Nitrite and sulphite reductase 4Fe-4S domain-like"/>
    <property type="match status" value="1"/>
</dbReference>
<dbReference type="Proteomes" id="UP000823821">
    <property type="component" value="Unassembled WGS sequence"/>
</dbReference>
<dbReference type="Gene3D" id="3.20.20.20">
    <property type="entry name" value="Dihydropteroate synthase-like"/>
    <property type="match status" value="1"/>
</dbReference>
<feature type="binding site" evidence="7">
    <location>
        <position position="265"/>
    </location>
    <ligand>
        <name>[4Fe-4S] cluster</name>
        <dbReference type="ChEBI" id="CHEBI:49883"/>
    </ligand>
</feature>
<accession>A0A9D2KQ01</accession>
<dbReference type="NCBIfam" id="NF001540">
    <property type="entry name" value="PRK00366.1"/>
    <property type="match status" value="1"/>
</dbReference>
<evidence type="ECO:0000256" key="6">
    <source>
        <dbReference type="ARBA" id="ARBA00023229"/>
    </source>
</evidence>